<dbReference type="Proteomes" id="UP000663877">
    <property type="component" value="Unassembled WGS sequence"/>
</dbReference>
<name>A0A816A5A5_9BILA</name>
<dbReference type="Proteomes" id="UP000663832">
    <property type="component" value="Unassembled WGS sequence"/>
</dbReference>
<feature type="compositionally biased region" description="Low complexity" evidence="2">
    <location>
        <begin position="407"/>
        <end position="419"/>
    </location>
</feature>
<accession>A0A816A5A5</accession>
<evidence type="ECO:0000259" key="3">
    <source>
        <dbReference type="PROSITE" id="PS50245"/>
    </source>
</evidence>
<dbReference type="InterPro" id="IPR000938">
    <property type="entry name" value="CAP-Gly_domain"/>
</dbReference>
<evidence type="ECO:0000313" key="5">
    <source>
        <dbReference type="EMBL" id="CAF1591287.1"/>
    </source>
</evidence>
<dbReference type="EMBL" id="CAJNOM010001092">
    <property type="protein sequence ID" value="CAF1591287.1"/>
    <property type="molecule type" value="Genomic_DNA"/>
</dbReference>
<evidence type="ECO:0000256" key="1">
    <source>
        <dbReference type="SAM" id="Coils"/>
    </source>
</evidence>
<dbReference type="SUPFAM" id="SSF74924">
    <property type="entry name" value="Cap-Gly domain"/>
    <property type="match status" value="1"/>
</dbReference>
<feature type="domain" description="CAP-Gly" evidence="3">
    <location>
        <begin position="585"/>
        <end position="628"/>
    </location>
</feature>
<dbReference type="AlphaFoldDB" id="A0A816A5A5"/>
<dbReference type="EMBL" id="CAJNOI010000726">
    <property type="protein sequence ID" value="CAF1336206.1"/>
    <property type="molecule type" value="Genomic_DNA"/>
</dbReference>
<dbReference type="PROSITE" id="PS50245">
    <property type="entry name" value="CAP_GLY_2"/>
    <property type="match status" value="1"/>
</dbReference>
<dbReference type="OrthoDB" id="2130750at2759"/>
<feature type="coiled-coil region" evidence="1">
    <location>
        <begin position="259"/>
        <end position="350"/>
    </location>
</feature>
<keyword evidence="6" id="KW-1185">Reference proteome</keyword>
<organism evidence="5 6">
    <name type="scientific">Adineta steineri</name>
    <dbReference type="NCBI Taxonomy" id="433720"/>
    <lineage>
        <taxon>Eukaryota</taxon>
        <taxon>Metazoa</taxon>
        <taxon>Spiralia</taxon>
        <taxon>Gnathifera</taxon>
        <taxon>Rotifera</taxon>
        <taxon>Eurotatoria</taxon>
        <taxon>Bdelloidea</taxon>
        <taxon>Adinetida</taxon>
        <taxon>Adinetidae</taxon>
        <taxon>Adineta</taxon>
    </lineage>
</organism>
<sequence>MSNKHDRRLLRDDLIDDMIEPPILSSTLNNPAASSFFIDSAKITQNRNYPSYPLVFNKPKFEQTDSSIKTIKNDQRDRSQIKSSSRIIPSSLLISNDERRKEIDRIIKNLYDGKLLTANNDDLSLSDNSESQIHSLSRGATTFSATTTAATTTTTAVKTDEESKNNELLTLDSDVTSLQRELKEKELDIGHLHKEIQELQLENKLLKAKGPSVYSNGYTNNNNEIEVHHRREKNDLSIPPQNLIINRSNRNDDIHIHQKEVYENKLKSYEKQMRILVNENDKLKQNAHQTERILQQMKRENEELQKKVTEVKKRNDELFYQEFHSLRNNLKVLKERNNELFQENFRLQQEQQNIIWRSTLHEQQSIPSLKTSHSDLKHIKLARDESPYLSEGSDSTNYLTTVNAADPYTSRPTTSTYRSATIDGNNHHRTTRYNSSTAQEEINRNINSIPSSKSFDQPLNFRSSKTKHTTEWNEQNIRNNEDIKNYGEHYPTKDNTKSISLSSSRVFQSEYSNNRTATSNDSRHGSRRPSNNSHDDRRQNRGSIPTISPRRPYAPLSINDIHVNDIIKFSRPGSKVSKGTVKYIGPLPDKKDQYLGLELDDDEESKHDGIFQDQRIFQCKPNKGVFVGFNKVIMAWSGQ</sequence>
<evidence type="ECO:0000313" key="4">
    <source>
        <dbReference type="EMBL" id="CAF1336206.1"/>
    </source>
</evidence>
<dbReference type="CDD" id="cd22249">
    <property type="entry name" value="UDM1_RNF168_RNF169-like"/>
    <property type="match status" value="1"/>
</dbReference>
<keyword evidence="1" id="KW-0175">Coiled coil</keyword>
<comment type="caution">
    <text evidence="5">The sequence shown here is derived from an EMBL/GenBank/DDBJ whole genome shotgun (WGS) entry which is preliminary data.</text>
</comment>
<feature type="coiled-coil region" evidence="1">
    <location>
        <begin position="168"/>
        <end position="209"/>
    </location>
</feature>
<feature type="compositionally biased region" description="Polar residues" evidence="2">
    <location>
        <begin position="497"/>
        <end position="520"/>
    </location>
</feature>
<feature type="compositionally biased region" description="Polar residues" evidence="2">
    <location>
        <begin position="432"/>
        <end position="463"/>
    </location>
</feature>
<evidence type="ECO:0000256" key="2">
    <source>
        <dbReference type="SAM" id="MobiDB-lite"/>
    </source>
</evidence>
<feature type="region of interest" description="Disordered" evidence="2">
    <location>
        <begin position="403"/>
        <end position="555"/>
    </location>
</feature>
<evidence type="ECO:0000313" key="6">
    <source>
        <dbReference type="Proteomes" id="UP000663832"/>
    </source>
</evidence>
<feature type="compositionally biased region" description="Basic and acidic residues" evidence="2">
    <location>
        <begin position="479"/>
        <end position="496"/>
    </location>
</feature>
<proteinExistence type="predicted"/>
<reference evidence="5" key="1">
    <citation type="submission" date="2021-02" db="EMBL/GenBank/DDBJ databases">
        <authorList>
            <person name="Nowell W R."/>
        </authorList>
    </citation>
    <scope>NUCLEOTIDE SEQUENCE</scope>
</reference>
<dbReference type="Gene3D" id="2.30.30.190">
    <property type="entry name" value="CAP Gly-rich-like domain"/>
    <property type="match status" value="1"/>
</dbReference>
<dbReference type="InterPro" id="IPR036859">
    <property type="entry name" value="CAP-Gly_dom_sf"/>
</dbReference>
<gene>
    <name evidence="4" type="ORF">BJG266_LOCUS34157</name>
    <name evidence="5" type="ORF">QVE165_LOCUS51295</name>
</gene>
<dbReference type="SMART" id="SM01052">
    <property type="entry name" value="CAP_GLY"/>
    <property type="match status" value="1"/>
</dbReference>
<dbReference type="Pfam" id="PF01302">
    <property type="entry name" value="CAP_GLY"/>
    <property type="match status" value="1"/>
</dbReference>
<protein>
    <recommendedName>
        <fullName evidence="3">CAP-Gly domain-containing protein</fullName>
    </recommendedName>
</protein>